<gene>
    <name evidence="5" type="ORF">C7Y72_00165</name>
</gene>
<proteinExistence type="predicted"/>
<comment type="function">
    <text evidence="1">Probable oxidoreductase that may play a role as regulator of mitochondrial function.</text>
</comment>
<evidence type="ECO:0000313" key="6">
    <source>
        <dbReference type="Proteomes" id="UP000240739"/>
    </source>
</evidence>
<evidence type="ECO:0000259" key="4">
    <source>
        <dbReference type="Pfam" id="PF01593"/>
    </source>
</evidence>
<sequence length="548" mass="59779">MFMNSKQDAGDVIVIGAGHNGLVAAAYLRRAGLDVTVLEASPTVGGMISTNPVIDGAPGHRINEGGIQASLFRASSIEQDLNLAKYGFKQLIADPFHVHLDPEGPSLAFWQDASKTVQEIRHFSPRDAVKYREFADSLDAAMDLAIPFMLGHPTRPDFRTALSMLPKGARRRKELWPLLSFFTSSHAEIVEERFDHPLVRGALASMPPFCWMTQDGTGWALIYVGMCHRTNSARFLGGTGALTDALHAYLKDHGAEVRTNARVTELLVDGGAVVGVQLDSGEQLRAANVMASCSPKATLAQLLPEGTLPDHLERRANAIPTNVLETTTLKIDVAVSGKLTMPRHQAWRDQHRGDGLDLRKPIVSWQTYEEHKEAWNRVVQRRWPEVIPFIGIIPSAIDPTQAPDGQDTFWLWSGITPRNPEAEPWETVRDQIGDRVLAECATVYEGLDSLEMGRRVFSAPDLEERFHVPDGNVYHVEPVGARFGPLRPAQGFGSYDVPVPGLWITGAGTHPTGGISGIPGKNAADAFLATAKCAGGLPARARQLVTSR</sequence>
<comment type="caution">
    <text evidence="5">The sequence shown here is derived from an EMBL/GenBank/DDBJ whole genome shotgun (WGS) entry which is preliminary data.</text>
</comment>
<dbReference type="SUPFAM" id="SSF51905">
    <property type="entry name" value="FAD/NAD(P)-binding domain"/>
    <property type="match status" value="1"/>
</dbReference>
<dbReference type="PANTHER" id="PTHR10668:SF103">
    <property type="entry name" value="PYRIDINE NUCLEOTIDE-DISULFIDE OXIDOREDUCTASE DOMAIN-CONTAINING PROTEIN 2"/>
    <property type="match status" value="1"/>
</dbReference>
<dbReference type="Pfam" id="PF01593">
    <property type="entry name" value="Amino_oxidase"/>
    <property type="match status" value="1"/>
</dbReference>
<dbReference type="Proteomes" id="UP000240739">
    <property type="component" value="Unassembled WGS sequence"/>
</dbReference>
<dbReference type="Gene3D" id="3.50.50.60">
    <property type="entry name" value="FAD/NAD(P)-binding domain"/>
    <property type="match status" value="2"/>
</dbReference>
<keyword evidence="6" id="KW-1185">Reference proteome</keyword>
<accession>A0A2T4UG37</accession>
<dbReference type="InterPro" id="IPR036188">
    <property type="entry name" value="FAD/NAD-bd_sf"/>
</dbReference>
<evidence type="ECO:0000256" key="1">
    <source>
        <dbReference type="ARBA" id="ARBA00037217"/>
    </source>
</evidence>
<reference evidence="5 6" key="1">
    <citation type="submission" date="2018-03" db="EMBL/GenBank/DDBJ databases">
        <title>Aquarubrobacter algicola gen. nov., sp. nov., a novel actinobacterium isolated from shallow eutrophic lake during the end of cyanobacterial harmful algal blooms.</title>
        <authorList>
            <person name="Chun S.J."/>
        </authorList>
    </citation>
    <scope>NUCLEOTIDE SEQUENCE [LARGE SCALE GENOMIC DNA]</scope>
    <source>
        <strain evidence="5 6">Seoho-28</strain>
    </source>
</reference>
<dbReference type="GO" id="GO:0016491">
    <property type="term" value="F:oxidoreductase activity"/>
    <property type="evidence" value="ECO:0007669"/>
    <property type="project" value="InterPro"/>
</dbReference>
<dbReference type="EMBL" id="PYYB01000001">
    <property type="protein sequence ID" value="PTL58175.1"/>
    <property type="molecule type" value="Genomic_DNA"/>
</dbReference>
<evidence type="ECO:0000256" key="3">
    <source>
        <dbReference type="ARBA" id="ARBA00040298"/>
    </source>
</evidence>
<dbReference type="PANTHER" id="PTHR10668">
    <property type="entry name" value="PHYTOENE DEHYDROGENASE"/>
    <property type="match status" value="1"/>
</dbReference>
<name>A0A2T4UG37_9ACTN</name>
<protein>
    <recommendedName>
        <fullName evidence="3">Pyridine nucleotide-disulfide oxidoreductase domain-containing protein 2</fullName>
    </recommendedName>
</protein>
<dbReference type="PRINTS" id="PR00469">
    <property type="entry name" value="PNDRDTASEII"/>
</dbReference>
<comment type="subunit">
    <text evidence="2">Interacts with COX5B; this interaction may contribute to localize PYROXD2 to the inner face of the inner mitochondrial membrane.</text>
</comment>
<dbReference type="InterPro" id="IPR002937">
    <property type="entry name" value="Amino_oxidase"/>
</dbReference>
<dbReference type="AlphaFoldDB" id="A0A2T4UG37"/>
<evidence type="ECO:0000256" key="2">
    <source>
        <dbReference type="ARBA" id="ARBA00038825"/>
    </source>
</evidence>
<feature type="domain" description="Amine oxidase" evidence="4">
    <location>
        <begin position="21"/>
        <end position="372"/>
    </location>
</feature>
<evidence type="ECO:0000313" key="5">
    <source>
        <dbReference type="EMBL" id="PTL58175.1"/>
    </source>
</evidence>
<dbReference type="OrthoDB" id="9774675at2"/>
<organism evidence="5 6">
    <name type="scientific">Paraconexibacter algicola</name>
    <dbReference type="NCBI Taxonomy" id="2133960"/>
    <lineage>
        <taxon>Bacteria</taxon>
        <taxon>Bacillati</taxon>
        <taxon>Actinomycetota</taxon>
        <taxon>Thermoleophilia</taxon>
        <taxon>Solirubrobacterales</taxon>
        <taxon>Paraconexibacteraceae</taxon>
        <taxon>Paraconexibacter</taxon>
    </lineage>
</organism>